<proteinExistence type="predicted"/>
<dbReference type="NCBIfam" id="TIGR00369">
    <property type="entry name" value="unchar_dom_1"/>
    <property type="match status" value="1"/>
</dbReference>
<dbReference type="GO" id="GO:0061522">
    <property type="term" value="F:1,4-dihydroxy-2-naphthoyl-CoA thioesterase activity"/>
    <property type="evidence" value="ECO:0007669"/>
    <property type="project" value="TreeGrafter"/>
</dbReference>
<evidence type="ECO:0000259" key="2">
    <source>
        <dbReference type="Pfam" id="PF03061"/>
    </source>
</evidence>
<name>A0A7X2IU15_9BURK</name>
<sequence length="175" mass="18470">MSMETTLLQTWLAEETAIRAKVSPFGVSSREYLRSRNGKDFLNGVNTGETPPPPIAELMGFVLISAENGTVVFQGTPGPQHYNPSGMVHGGYAATLLDSAVGCAVHSTLPAGKGFTTLELKVNYIRGMSDKTGPVRAEGKVITAGGQVAVAEGRIIDSNGKIYAHATTTCLIFEI</sequence>
<dbReference type="InterPro" id="IPR006683">
    <property type="entry name" value="Thioestr_dom"/>
</dbReference>
<feature type="domain" description="Thioesterase" evidence="2">
    <location>
        <begin position="86"/>
        <end position="161"/>
    </location>
</feature>
<dbReference type="EMBL" id="WKJJ01000025">
    <property type="protein sequence ID" value="MRV75935.1"/>
    <property type="molecule type" value="Genomic_DNA"/>
</dbReference>
<dbReference type="Proteomes" id="UP000446768">
    <property type="component" value="Unassembled WGS sequence"/>
</dbReference>
<evidence type="ECO:0000256" key="1">
    <source>
        <dbReference type="ARBA" id="ARBA00022801"/>
    </source>
</evidence>
<dbReference type="AlphaFoldDB" id="A0A7X2IU15"/>
<dbReference type="GO" id="GO:0005829">
    <property type="term" value="C:cytosol"/>
    <property type="evidence" value="ECO:0007669"/>
    <property type="project" value="TreeGrafter"/>
</dbReference>
<gene>
    <name evidence="3" type="ORF">GJ700_29900</name>
</gene>
<evidence type="ECO:0000313" key="3">
    <source>
        <dbReference type="EMBL" id="MRV75935.1"/>
    </source>
</evidence>
<organism evidence="3 4">
    <name type="scientific">Pseudoduganella rivuli</name>
    <dbReference type="NCBI Taxonomy" id="2666085"/>
    <lineage>
        <taxon>Bacteria</taxon>
        <taxon>Pseudomonadati</taxon>
        <taxon>Pseudomonadota</taxon>
        <taxon>Betaproteobacteria</taxon>
        <taxon>Burkholderiales</taxon>
        <taxon>Oxalobacteraceae</taxon>
        <taxon>Telluria group</taxon>
        <taxon>Pseudoduganella</taxon>
    </lineage>
</organism>
<dbReference type="CDD" id="cd03443">
    <property type="entry name" value="PaaI_thioesterase"/>
    <property type="match status" value="1"/>
</dbReference>
<keyword evidence="4" id="KW-1185">Reference proteome</keyword>
<dbReference type="PANTHER" id="PTHR43240:SF1">
    <property type="entry name" value="BLR5584 PROTEIN"/>
    <property type="match status" value="1"/>
</dbReference>
<dbReference type="SUPFAM" id="SSF54637">
    <property type="entry name" value="Thioesterase/thiol ester dehydrase-isomerase"/>
    <property type="match status" value="1"/>
</dbReference>
<protein>
    <submittedName>
        <fullName evidence="3">Hotdog fold thioesterase</fullName>
    </submittedName>
</protein>
<comment type="caution">
    <text evidence="3">The sequence shown here is derived from an EMBL/GenBank/DDBJ whole genome shotgun (WGS) entry which is preliminary data.</text>
</comment>
<dbReference type="Gene3D" id="3.10.129.10">
    <property type="entry name" value="Hotdog Thioesterase"/>
    <property type="match status" value="1"/>
</dbReference>
<keyword evidence="1" id="KW-0378">Hydrolase</keyword>
<dbReference type="Pfam" id="PF03061">
    <property type="entry name" value="4HBT"/>
    <property type="match status" value="1"/>
</dbReference>
<dbReference type="PANTHER" id="PTHR43240">
    <property type="entry name" value="1,4-DIHYDROXY-2-NAPHTHOYL-COA THIOESTERASE 1"/>
    <property type="match status" value="1"/>
</dbReference>
<accession>A0A7X2IU15</accession>
<evidence type="ECO:0000313" key="4">
    <source>
        <dbReference type="Proteomes" id="UP000446768"/>
    </source>
</evidence>
<dbReference type="InterPro" id="IPR029069">
    <property type="entry name" value="HotDog_dom_sf"/>
</dbReference>
<reference evidence="3 4" key="1">
    <citation type="submission" date="2019-11" db="EMBL/GenBank/DDBJ databases">
        <title>Novel species isolated from a subtropical stream in China.</title>
        <authorList>
            <person name="Lu H."/>
        </authorList>
    </citation>
    <scope>NUCLEOTIDE SEQUENCE [LARGE SCALE GENOMIC DNA]</scope>
    <source>
        <strain evidence="3 4">FT92W</strain>
    </source>
</reference>
<dbReference type="InterPro" id="IPR003736">
    <property type="entry name" value="PAAI_dom"/>
</dbReference>